<dbReference type="GO" id="GO:0010945">
    <property type="term" value="F:coenzyme A diphosphatase activity"/>
    <property type="evidence" value="ECO:0007669"/>
    <property type="project" value="InterPro"/>
</dbReference>
<dbReference type="GO" id="GO:0046872">
    <property type="term" value="F:metal ion binding"/>
    <property type="evidence" value="ECO:0007669"/>
    <property type="project" value="UniProtKB-KW"/>
</dbReference>
<evidence type="ECO:0000256" key="5">
    <source>
        <dbReference type="ARBA" id="ARBA00022842"/>
    </source>
</evidence>
<dbReference type="InterPro" id="IPR045121">
    <property type="entry name" value="CoAse"/>
</dbReference>
<evidence type="ECO:0000256" key="2">
    <source>
        <dbReference type="ARBA" id="ARBA00001946"/>
    </source>
</evidence>
<proteinExistence type="predicted"/>
<reference evidence="8 9" key="1">
    <citation type="submission" date="2018-03" db="EMBL/GenBank/DDBJ databases">
        <title>Genomic Encyclopedia of Archaeal and Bacterial Type Strains, Phase II (KMG-II): from individual species to whole genera.</title>
        <authorList>
            <person name="Goeker M."/>
        </authorList>
    </citation>
    <scope>NUCLEOTIDE SEQUENCE [LARGE SCALE GENOMIC DNA]</scope>
    <source>
        <strain evidence="8 9">DSM 29318</strain>
    </source>
</reference>
<keyword evidence="4" id="KW-0378">Hydrolase</keyword>
<dbReference type="CDD" id="cd03426">
    <property type="entry name" value="NUDIX_CoAse_Nudt7"/>
    <property type="match status" value="1"/>
</dbReference>
<dbReference type="PANTHER" id="PTHR12992">
    <property type="entry name" value="NUDIX HYDROLASE"/>
    <property type="match status" value="1"/>
</dbReference>
<keyword evidence="3" id="KW-0479">Metal-binding</keyword>
<feature type="domain" description="Nudix hydrolase" evidence="7">
    <location>
        <begin position="51"/>
        <end position="178"/>
    </location>
</feature>
<dbReference type="Proteomes" id="UP000238801">
    <property type="component" value="Unassembled WGS sequence"/>
</dbReference>
<dbReference type="SUPFAM" id="SSF55811">
    <property type="entry name" value="Nudix"/>
    <property type="match status" value="1"/>
</dbReference>
<dbReference type="InterPro" id="IPR020084">
    <property type="entry name" value="NUDIX_hydrolase_CS"/>
</dbReference>
<evidence type="ECO:0000313" key="9">
    <source>
        <dbReference type="Proteomes" id="UP000238801"/>
    </source>
</evidence>
<name>A0A2T0X282_9RHOB</name>
<comment type="caution">
    <text evidence="8">The sequence shown here is derived from an EMBL/GenBank/DDBJ whole genome shotgun (WGS) entry which is preliminary data.</text>
</comment>
<dbReference type="PANTHER" id="PTHR12992:SF11">
    <property type="entry name" value="MITOCHONDRIAL COENZYME A DIPHOSPHATASE NUDT8"/>
    <property type="match status" value="1"/>
</dbReference>
<evidence type="ECO:0000256" key="4">
    <source>
        <dbReference type="ARBA" id="ARBA00022801"/>
    </source>
</evidence>
<protein>
    <submittedName>
        <fullName evidence="8">Mutator protein MutT</fullName>
    </submittedName>
</protein>
<accession>A0A2T0X282</accession>
<dbReference type="Pfam" id="PF00293">
    <property type="entry name" value="NUDIX"/>
    <property type="match status" value="1"/>
</dbReference>
<dbReference type="PROSITE" id="PS51462">
    <property type="entry name" value="NUDIX"/>
    <property type="match status" value="1"/>
</dbReference>
<evidence type="ECO:0000259" key="7">
    <source>
        <dbReference type="PROSITE" id="PS51462"/>
    </source>
</evidence>
<keyword evidence="9" id="KW-1185">Reference proteome</keyword>
<comment type="cofactor">
    <cofactor evidence="1">
        <name>Mn(2+)</name>
        <dbReference type="ChEBI" id="CHEBI:29035"/>
    </cofactor>
</comment>
<keyword evidence="5" id="KW-0460">Magnesium</keyword>
<dbReference type="PROSITE" id="PS00893">
    <property type="entry name" value="NUDIX_BOX"/>
    <property type="match status" value="1"/>
</dbReference>
<evidence type="ECO:0000256" key="6">
    <source>
        <dbReference type="ARBA" id="ARBA00023211"/>
    </source>
</evidence>
<sequence>MVLVGGEHRRDGCGMQQGDADLTRFLPAAGDGATSDFDLNPEARPPARPSLREAAVLVGVVRRDVDRIVLTRRSARLKHHPGQVAFPGGKLEPGEGAVDAALREAREEVGLRDAEVVGLLAPHETVTGFRVRPVLARMDPSFRAVPERGEVDEVFEAPLAYLTDPASFRVRRREWRGAWRRYHAVPWGPWYVWGATARILRGMAP</sequence>
<dbReference type="InterPro" id="IPR015797">
    <property type="entry name" value="NUDIX_hydrolase-like_dom_sf"/>
</dbReference>
<dbReference type="AlphaFoldDB" id="A0A2T0X282"/>
<dbReference type="InterPro" id="IPR000086">
    <property type="entry name" value="NUDIX_hydrolase_dom"/>
</dbReference>
<comment type="cofactor">
    <cofactor evidence="2">
        <name>Mg(2+)</name>
        <dbReference type="ChEBI" id="CHEBI:18420"/>
    </cofactor>
</comment>
<organism evidence="8 9">
    <name type="scientific">Hasllibacter halocynthiae</name>
    <dbReference type="NCBI Taxonomy" id="595589"/>
    <lineage>
        <taxon>Bacteria</taxon>
        <taxon>Pseudomonadati</taxon>
        <taxon>Pseudomonadota</taxon>
        <taxon>Alphaproteobacteria</taxon>
        <taxon>Rhodobacterales</taxon>
        <taxon>Roseobacteraceae</taxon>
        <taxon>Hasllibacter</taxon>
    </lineage>
</organism>
<keyword evidence="6" id="KW-0464">Manganese</keyword>
<gene>
    <name evidence="8" type="ORF">BCF33_1913</name>
</gene>
<dbReference type="EMBL" id="PVTT01000002">
    <property type="protein sequence ID" value="PRY93048.1"/>
    <property type="molecule type" value="Genomic_DNA"/>
</dbReference>
<dbReference type="Gene3D" id="3.90.79.10">
    <property type="entry name" value="Nucleoside Triphosphate Pyrophosphohydrolase"/>
    <property type="match status" value="1"/>
</dbReference>
<evidence type="ECO:0000256" key="3">
    <source>
        <dbReference type="ARBA" id="ARBA00022723"/>
    </source>
</evidence>
<evidence type="ECO:0000256" key="1">
    <source>
        <dbReference type="ARBA" id="ARBA00001936"/>
    </source>
</evidence>
<evidence type="ECO:0000313" key="8">
    <source>
        <dbReference type="EMBL" id="PRY93048.1"/>
    </source>
</evidence>